<dbReference type="Proteomes" id="UP000316775">
    <property type="component" value="Unassembled WGS sequence"/>
</dbReference>
<dbReference type="OrthoDB" id="883248at2"/>
<proteinExistence type="predicted"/>
<comment type="caution">
    <text evidence="2">The sequence shown here is derived from an EMBL/GenBank/DDBJ whole genome shotgun (WGS) entry which is preliminary data.</text>
</comment>
<evidence type="ECO:0008006" key="4">
    <source>
        <dbReference type="Google" id="ProtNLM"/>
    </source>
</evidence>
<sequence length="196" mass="22371">MKKILALLFLGLNLNANCQTVGVEKTFFSIQTGLSGIWINNETKLSNSIALRSEIGIEYDFFVGDQYDGAGFILQPVLTLEPRYYYNLEKRNSKGKKISKNSGNYLSLKTSYHPDWFVLNLDENITKTADLSIIPTWGIKRQIGSNFTYETGLGLGYRIVYLKPNYYNGTSQNVDDVSTNRNQYTPYLHLRIGYTF</sequence>
<feature type="chain" id="PRO_5022677619" description="Outer membrane protein beta-barrel domain-containing protein" evidence="1">
    <location>
        <begin position="19"/>
        <end position="196"/>
    </location>
</feature>
<keyword evidence="3" id="KW-1185">Reference proteome</keyword>
<evidence type="ECO:0000313" key="3">
    <source>
        <dbReference type="Proteomes" id="UP000316775"/>
    </source>
</evidence>
<organism evidence="2 3">
    <name type="scientific">Flavobacterium flevense</name>
    <dbReference type="NCBI Taxonomy" id="983"/>
    <lineage>
        <taxon>Bacteria</taxon>
        <taxon>Pseudomonadati</taxon>
        <taxon>Bacteroidota</taxon>
        <taxon>Flavobacteriia</taxon>
        <taxon>Flavobacteriales</taxon>
        <taxon>Flavobacteriaceae</taxon>
        <taxon>Flavobacterium</taxon>
    </lineage>
</organism>
<evidence type="ECO:0000313" key="2">
    <source>
        <dbReference type="EMBL" id="GEC72843.1"/>
    </source>
</evidence>
<gene>
    <name evidence="2" type="ORF">FFL01_23820</name>
</gene>
<reference evidence="2 3" key="1">
    <citation type="submission" date="2019-06" db="EMBL/GenBank/DDBJ databases">
        <title>Whole genome shotgun sequence of Flavobacterium flevense NBRC 14960.</title>
        <authorList>
            <person name="Hosoyama A."/>
            <person name="Uohara A."/>
            <person name="Ohji S."/>
            <person name="Ichikawa N."/>
        </authorList>
    </citation>
    <scope>NUCLEOTIDE SEQUENCE [LARGE SCALE GENOMIC DNA]</scope>
    <source>
        <strain evidence="2 3">NBRC 14960</strain>
    </source>
</reference>
<dbReference type="STRING" id="983.SAMN05443543_10697"/>
<evidence type="ECO:0000256" key="1">
    <source>
        <dbReference type="SAM" id="SignalP"/>
    </source>
</evidence>
<name>A0A4Y4B2F0_9FLAO</name>
<feature type="signal peptide" evidence="1">
    <location>
        <begin position="1"/>
        <end position="18"/>
    </location>
</feature>
<dbReference type="RefSeq" id="WP_073245146.1">
    <property type="nucleotide sequence ID" value="NZ_BJNP01000027.1"/>
</dbReference>
<dbReference type="AlphaFoldDB" id="A0A4Y4B2F0"/>
<dbReference type="EMBL" id="BJNP01000027">
    <property type="protein sequence ID" value="GEC72843.1"/>
    <property type="molecule type" value="Genomic_DNA"/>
</dbReference>
<accession>A0A4Y4B2F0</accession>
<keyword evidence="1" id="KW-0732">Signal</keyword>
<protein>
    <recommendedName>
        <fullName evidence="4">Outer membrane protein beta-barrel domain-containing protein</fullName>
    </recommendedName>
</protein>